<dbReference type="RefSeq" id="WP_187583033.1">
    <property type="nucleotide sequence ID" value="NZ_JACLHY010000005.1"/>
</dbReference>
<keyword evidence="1" id="KW-1133">Transmembrane helix</keyword>
<evidence type="ECO:0000313" key="2">
    <source>
        <dbReference type="EMBL" id="MBC8767848.1"/>
    </source>
</evidence>
<sequence>MSITLRPLQVFRILLSIISCLLIANIIVITLKLGYPIEYFGENQAYVRGLVRLFDFNSELNIPTLYSSLTLFLSSILLLLQGIKYRHEGGNYRPWLGLSFIFVFLAIDEMMELHERLITITKNVVPVSGLLYYAWVIPYGIGLIILGVFYFNFLKRLPKKTLLLFIFSGFIFISGAIVIESFSGWHFEKNGGDNFIYCMLYTIEELFEMLGVALFIYTLLSHSYYSLKIMEKKMIDSEQYFDELR</sequence>
<evidence type="ECO:0008006" key="4">
    <source>
        <dbReference type="Google" id="ProtNLM"/>
    </source>
</evidence>
<feature type="transmembrane region" description="Helical" evidence="1">
    <location>
        <begin position="92"/>
        <end position="111"/>
    </location>
</feature>
<feature type="transmembrane region" description="Helical" evidence="1">
    <location>
        <begin position="163"/>
        <end position="186"/>
    </location>
</feature>
<feature type="transmembrane region" description="Helical" evidence="1">
    <location>
        <begin position="131"/>
        <end position="151"/>
    </location>
</feature>
<feature type="transmembrane region" description="Helical" evidence="1">
    <location>
        <begin position="206"/>
        <end position="225"/>
    </location>
</feature>
<gene>
    <name evidence="2" type="ORF">H4O18_07585</name>
</gene>
<comment type="caution">
    <text evidence="2">The sequence shown here is derived from an EMBL/GenBank/DDBJ whole genome shotgun (WGS) entry which is preliminary data.</text>
</comment>
<protein>
    <recommendedName>
        <fullName evidence="4">Multidrug transporter</fullName>
    </recommendedName>
</protein>
<accession>A0ABR7QL06</accession>
<dbReference type="Proteomes" id="UP000618952">
    <property type="component" value="Unassembled WGS sequence"/>
</dbReference>
<feature type="transmembrane region" description="Helical" evidence="1">
    <location>
        <begin position="12"/>
        <end position="31"/>
    </location>
</feature>
<keyword evidence="1" id="KW-0812">Transmembrane</keyword>
<name>A0ABR7QL06_9FLAO</name>
<evidence type="ECO:0000256" key="1">
    <source>
        <dbReference type="SAM" id="Phobius"/>
    </source>
</evidence>
<keyword evidence="1" id="KW-0472">Membrane</keyword>
<dbReference type="EMBL" id="JACLHY010000005">
    <property type="protein sequence ID" value="MBC8767848.1"/>
    <property type="molecule type" value="Genomic_DNA"/>
</dbReference>
<evidence type="ECO:0000313" key="3">
    <source>
        <dbReference type="Proteomes" id="UP000618952"/>
    </source>
</evidence>
<keyword evidence="3" id="KW-1185">Reference proteome</keyword>
<proteinExistence type="predicted"/>
<organism evidence="2 3">
    <name type="scientific">Arenibacter arenosicollis</name>
    <dbReference type="NCBI Taxonomy" id="2762274"/>
    <lineage>
        <taxon>Bacteria</taxon>
        <taxon>Pseudomonadati</taxon>
        <taxon>Bacteroidota</taxon>
        <taxon>Flavobacteriia</taxon>
        <taxon>Flavobacteriales</taxon>
        <taxon>Flavobacteriaceae</taxon>
        <taxon>Arenibacter</taxon>
    </lineage>
</organism>
<feature type="transmembrane region" description="Helical" evidence="1">
    <location>
        <begin position="60"/>
        <end position="80"/>
    </location>
</feature>
<reference evidence="2 3" key="1">
    <citation type="submission" date="2020-08" db="EMBL/GenBank/DDBJ databases">
        <title>Arenibacter gaetbuli sp. nov., isolated from a sand dune.</title>
        <authorList>
            <person name="Park S."/>
            <person name="Yoon J.-H."/>
        </authorList>
    </citation>
    <scope>NUCLEOTIDE SEQUENCE [LARGE SCALE GENOMIC DNA]</scope>
    <source>
        <strain evidence="2 3">BSSL-BM3</strain>
    </source>
</reference>